<dbReference type="EMBL" id="CP136862">
    <property type="protein sequence ID" value="WOJ89536.1"/>
    <property type="molecule type" value="Genomic_DNA"/>
</dbReference>
<feature type="transmembrane region" description="Helical" evidence="1">
    <location>
        <begin position="473"/>
        <end position="497"/>
    </location>
</feature>
<feature type="transmembrane region" description="Helical" evidence="1">
    <location>
        <begin position="41"/>
        <end position="63"/>
    </location>
</feature>
<feature type="transmembrane region" description="Helical" evidence="1">
    <location>
        <begin position="158"/>
        <end position="178"/>
    </location>
</feature>
<dbReference type="RefSeq" id="WP_407338984.1">
    <property type="nucleotide sequence ID" value="NZ_CP136862.1"/>
</dbReference>
<evidence type="ECO:0000313" key="3">
    <source>
        <dbReference type="Proteomes" id="UP001626536"/>
    </source>
</evidence>
<keyword evidence="3" id="KW-1185">Reference proteome</keyword>
<feature type="transmembrane region" description="Helical" evidence="1">
    <location>
        <begin position="339"/>
        <end position="358"/>
    </location>
</feature>
<gene>
    <name evidence="2" type="ORF">RZS28_17390</name>
</gene>
<dbReference type="Proteomes" id="UP001626536">
    <property type="component" value="Chromosome"/>
</dbReference>
<dbReference type="PANTHER" id="PTHR38454:SF1">
    <property type="entry name" value="INTEGRAL MEMBRANE PROTEIN"/>
    <property type="match status" value="1"/>
</dbReference>
<feature type="transmembrane region" description="Helical" evidence="1">
    <location>
        <begin position="288"/>
        <end position="313"/>
    </location>
</feature>
<evidence type="ECO:0000313" key="2">
    <source>
        <dbReference type="EMBL" id="WOJ89536.1"/>
    </source>
</evidence>
<feature type="transmembrane region" description="Helical" evidence="1">
    <location>
        <begin position="504"/>
        <end position="520"/>
    </location>
</feature>
<feature type="transmembrane region" description="Helical" evidence="1">
    <location>
        <begin position="441"/>
        <end position="467"/>
    </location>
</feature>
<dbReference type="PANTHER" id="PTHR38454">
    <property type="entry name" value="INTEGRAL MEMBRANE PROTEIN-RELATED"/>
    <property type="match status" value="1"/>
</dbReference>
<feature type="transmembrane region" description="Helical" evidence="1">
    <location>
        <begin position="208"/>
        <end position="236"/>
    </location>
</feature>
<feature type="transmembrane region" description="Helical" evidence="1">
    <location>
        <begin position="131"/>
        <end position="151"/>
    </location>
</feature>
<evidence type="ECO:0000256" key="1">
    <source>
        <dbReference type="SAM" id="Phobius"/>
    </source>
</evidence>
<feature type="transmembrane region" description="Helical" evidence="1">
    <location>
        <begin position="411"/>
        <end position="429"/>
    </location>
</feature>
<accession>A0ABZ0HUH0</accession>
<keyword evidence="1" id="KW-0472">Membrane</keyword>
<name>A0ABZ0HUH0_9HYPH</name>
<keyword evidence="1" id="KW-1133">Transmembrane helix</keyword>
<reference evidence="2 3" key="1">
    <citation type="submission" date="2023-10" db="EMBL/GenBank/DDBJ databases">
        <title>Novel methanotroph of the genus Methylocapsa from a subarctic wetland.</title>
        <authorList>
            <person name="Belova S.E."/>
            <person name="Oshkin I.Y."/>
            <person name="Miroshnikov K."/>
            <person name="Dedysh S.N."/>
        </authorList>
    </citation>
    <scope>NUCLEOTIDE SEQUENCE [LARGE SCALE GENOMIC DNA]</scope>
    <source>
        <strain evidence="2 3">RX1</strain>
    </source>
</reference>
<dbReference type="Pfam" id="PF09586">
    <property type="entry name" value="YfhO"/>
    <property type="match status" value="1"/>
</dbReference>
<proteinExistence type="predicted"/>
<feature type="transmembrane region" description="Helical" evidence="1">
    <location>
        <begin position="256"/>
        <end position="276"/>
    </location>
</feature>
<sequence>MSLLDTAAYPAAASRTSHVRDRLISSGAAERARAPAWTPRGAWLAIAGFVGFFALALACWLFSGTVVPWDSKNHFYPMFRFLGDAFQRGEIPLWNPYHFAGHPSIADPQSLIFTPSMALFAFIAPNASMQLFDAVILGHLAFGGFCVLGLCRRWRWHPAGAVLAGLIFMLGGAASSRLQHTGMIISYSFFPAALWCLEIALERRSYRFACFFGLFASLMALGRDQVAFLLCTVLIGRLFFSAFHSGQALVYLRARVGILAAGCAVIGAILFVPALLTMQFLADSNRPGISFGVAAAGSLAPVNLITLLVPNFFGSLDQLYDYWGPDYATMPQADWTDRAVDYLFIGTLPILLVVWHGFGAGRLFARPIRFFSIVLGAAMLYALGRYTPFFALAFDRIPGVSLYRRPADATFIVNIALAFGAGFLLHRYVQDGLPRPFLRLPGWLAWTFVAATALAIAVLVGTGLAFSLREGRVATSLCQLGVAAALAIVGVALLFWLKARPRRALAASLFVLLSGGEILWRNGASSLNAEPVDRYSVFAGMKPSEAAGIEVLRREIAGKIREGDYPRVEILGLGGPWQNASMVLKLENTIGYNPLRIDGYERAVGPGDNAGDPNLRHYPGTFRGYKCHLAALLGLEYLVLDRPLVRLPRHVPRPSAIPIYTSDTMYIYKLGKTAPRAYFASKIKPVDSEQVLDDQVLPDFDRTSEALIDQANIGDLHFALGGQDLARLLSEGSGDSTPAAQPKLVIVKYADNSVEIDVDADRAGVVVLHDLFYPGWEARVDGVQKPVLHANVLFRGVEVTAGHHRIEFAFHPLSFANLAAAVTSVLHRNGD</sequence>
<keyword evidence="1" id="KW-0812">Transmembrane</keyword>
<feature type="transmembrane region" description="Helical" evidence="1">
    <location>
        <begin position="370"/>
        <end position="391"/>
    </location>
</feature>
<organism evidence="2 3">
    <name type="scientific">Methylocapsa polymorpha</name>
    <dbReference type="NCBI Taxonomy" id="3080828"/>
    <lineage>
        <taxon>Bacteria</taxon>
        <taxon>Pseudomonadati</taxon>
        <taxon>Pseudomonadota</taxon>
        <taxon>Alphaproteobacteria</taxon>
        <taxon>Hyphomicrobiales</taxon>
        <taxon>Beijerinckiaceae</taxon>
        <taxon>Methylocapsa</taxon>
    </lineage>
</organism>
<protein>
    <submittedName>
        <fullName evidence="2">YfhO family protein</fullName>
    </submittedName>
</protein>
<dbReference type="InterPro" id="IPR018580">
    <property type="entry name" value="Uncharacterised_YfhO"/>
</dbReference>
<feature type="transmembrane region" description="Helical" evidence="1">
    <location>
        <begin position="184"/>
        <end position="201"/>
    </location>
</feature>